<evidence type="ECO:0000256" key="1">
    <source>
        <dbReference type="SAM" id="MobiDB-lite"/>
    </source>
</evidence>
<dbReference type="AlphaFoldDB" id="A0A9D2R5N5"/>
<feature type="domain" description="Anti-sigma factor RsgI-like middle" evidence="2">
    <location>
        <begin position="48"/>
        <end position="150"/>
    </location>
</feature>
<reference evidence="3" key="2">
    <citation type="submission" date="2021-04" db="EMBL/GenBank/DDBJ databases">
        <authorList>
            <person name="Gilroy R."/>
        </authorList>
    </citation>
    <scope>NUCLEOTIDE SEQUENCE</scope>
    <source>
        <strain evidence="3">ChiGjej3B3-11674</strain>
    </source>
</reference>
<dbReference type="PROSITE" id="PS51257">
    <property type="entry name" value="PROKAR_LIPOPROTEIN"/>
    <property type="match status" value="1"/>
</dbReference>
<reference evidence="3" key="1">
    <citation type="journal article" date="2021" name="PeerJ">
        <title>Extensive microbial diversity within the chicken gut microbiome revealed by metagenomics and culture.</title>
        <authorList>
            <person name="Gilroy R."/>
            <person name="Ravi A."/>
            <person name="Getino M."/>
            <person name="Pursley I."/>
            <person name="Horton D.L."/>
            <person name="Alikhan N.F."/>
            <person name="Baker D."/>
            <person name="Gharbi K."/>
            <person name="Hall N."/>
            <person name="Watson M."/>
            <person name="Adriaenssens E.M."/>
            <person name="Foster-Nyarko E."/>
            <person name="Jarju S."/>
            <person name="Secka A."/>
            <person name="Antonio M."/>
            <person name="Oren A."/>
            <person name="Chaudhuri R.R."/>
            <person name="La Ragione R."/>
            <person name="Hildebrand F."/>
            <person name="Pallen M.J."/>
        </authorList>
    </citation>
    <scope>NUCLEOTIDE SEQUENCE</scope>
    <source>
        <strain evidence="3">ChiGjej3B3-11674</strain>
    </source>
</reference>
<evidence type="ECO:0000313" key="3">
    <source>
        <dbReference type="EMBL" id="HJD33241.1"/>
    </source>
</evidence>
<organism evidence="3 4">
    <name type="scientific">Candidatus Mediterraneibacter tabaqchaliae</name>
    <dbReference type="NCBI Taxonomy" id="2838689"/>
    <lineage>
        <taxon>Bacteria</taxon>
        <taxon>Bacillati</taxon>
        <taxon>Bacillota</taxon>
        <taxon>Clostridia</taxon>
        <taxon>Lachnospirales</taxon>
        <taxon>Lachnospiraceae</taxon>
        <taxon>Mediterraneibacter</taxon>
    </lineage>
</organism>
<comment type="caution">
    <text evidence="3">The sequence shown here is derived from an EMBL/GenBank/DDBJ whole genome shotgun (WGS) entry which is preliminary data.</text>
</comment>
<proteinExistence type="predicted"/>
<protein>
    <recommendedName>
        <fullName evidence="2">Anti-sigma factor RsgI-like middle domain-containing protein</fullName>
    </recommendedName>
</protein>
<gene>
    <name evidence="3" type="ORF">H9911_01705</name>
</gene>
<feature type="compositionally biased region" description="Gly residues" evidence="1">
    <location>
        <begin position="295"/>
        <end position="306"/>
    </location>
</feature>
<accession>A0A9D2R5N5</accession>
<dbReference type="Pfam" id="PF23750">
    <property type="entry name" value="RsgI_M"/>
    <property type="match status" value="1"/>
</dbReference>
<evidence type="ECO:0000313" key="4">
    <source>
        <dbReference type="Proteomes" id="UP000823897"/>
    </source>
</evidence>
<dbReference type="InterPro" id="IPR055431">
    <property type="entry name" value="RsgI_M"/>
</dbReference>
<feature type="compositionally biased region" description="Pro residues" evidence="1">
    <location>
        <begin position="263"/>
        <end position="275"/>
    </location>
</feature>
<feature type="region of interest" description="Disordered" evidence="1">
    <location>
        <begin position="169"/>
        <end position="306"/>
    </location>
</feature>
<name>A0A9D2R5N5_9FIRM</name>
<dbReference type="EMBL" id="DWUV01000037">
    <property type="protein sequence ID" value="HJD33241.1"/>
    <property type="molecule type" value="Genomic_DNA"/>
</dbReference>
<sequence length="306" mass="32129">MTRKHMITALAAVLTVGLMGGILAGCGSRQPAPASGTAQAETQEKSGVICLKVNPEIAVSYDEAGMVTAIEGRNDDGKNLAADYSGYEGRPCRDVIKELVAKINDAGYFVEEADGSARKITLEIETGSYLPEENFLNHIVAGIQEYTSSVQMNSPVEVAGESTYGWTDYGDTDYGPDNDGVTDYNDTDYGPNNDGVTDYNDTDYGPNNDGVTDYNDTDYGPNNDGVTDYNDTDYGPNNDGVTDYDDTDYGPNNDGVTDYSAPAPAPAPTPAPAPAAPSGGDSGYGDSGYSDSGYGDSGYGDSGYDD</sequence>
<dbReference type="Proteomes" id="UP000823897">
    <property type="component" value="Unassembled WGS sequence"/>
</dbReference>
<evidence type="ECO:0000259" key="2">
    <source>
        <dbReference type="Pfam" id="PF23750"/>
    </source>
</evidence>